<dbReference type="Proteomes" id="UP000030653">
    <property type="component" value="Unassembled WGS sequence"/>
</dbReference>
<evidence type="ECO:0000313" key="3">
    <source>
        <dbReference type="Proteomes" id="UP000030653"/>
    </source>
</evidence>
<reference evidence="2 3" key="1">
    <citation type="journal article" date="2012" name="Science">
        <title>The Paleozoic origin of enzymatic lignin decomposition reconstructed from 31 fungal genomes.</title>
        <authorList>
            <person name="Floudas D."/>
            <person name="Binder M."/>
            <person name="Riley R."/>
            <person name="Barry K."/>
            <person name="Blanchette R.A."/>
            <person name="Henrissat B."/>
            <person name="Martinez A.T."/>
            <person name="Otillar R."/>
            <person name="Spatafora J.W."/>
            <person name="Yadav J.S."/>
            <person name="Aerts A."/>
            <person name="Benoit I."/>
            <person name="Boyd A."/>
            <person name="Carlson A."/>
            <person name="Copeland A."/>
            <person name="Coutinho P.M."/>
            <person name="de Vries R.P."/>
            <person name="Ferreira P."/>
            <person name="Findley K."/>
            <person name="Foster B."/>
            <person name="Gaskell J."/>
            <person name="Glotzer D."/>
            <person name="Gorecki P."/>
            <person name="Heitman J."/>
            <person name="Hesse C."/>
            <person name="Hori C."/>
            <person name="Igarashi K."/>
            <person name="Jurgens J.A."/>
            <person name="Kallen N."/>
            <person name="Kersten P."/>
            <person name="Kohler A."/>
            <person name="Kuees U."/>
            <person name="Kumar T.K.A."/>
            <person name="Kuo A."/>
            <person name="LaButti K."/>
            <person name="Larrondo L.F."/>
            <person name="Lindquist E."/>
            <person name="Ling A."/>
            <person name="Lombard V."/>
            <person name="Lucas S."/>
            <person name="Lundell T."/>
            <person name="Martin R."/>
            <person name="McLaughlin D.J."/>
            <person name="Morgenstern I."/>
            <person name="Morin E."/>
            <person name="Murat C."/>
            <person name="Nagy L.G."/>
            <person name="Nolan M."/>
            <person name="Ohm R.A."/>
            <person name="Patyshakuliyeva A."/>
            <person name="Rokas A."/>
            <person name="Ruiz-Duenas F.J."/>
            <person name="Sabat G."/>
            <person name="Salamov A."/>
            <person name="Samejima M."/>
            <person name="Schmutz J."/>
            <person name="Slot J.C."/>
            <person name="St John F."/>
            <person name="Stenlid J."/>
            <person name="Sun H."/>
            <person name="Sun S."/>
            <person name="Syed K."/>
            <person name="Tsang A."/>
            <person name="Wiebenga A."/>
            <person name="Young D."/>
            <person name="Pisabarro A."/>
            <person name="Eastwood D.C."/>
            <person name="Martin F."/>
            <person name="Cullen D."/>
            <person name="Grigoriev I.V."/>
            <person name="Hibbett D.S."/>
        </authorList>
    </citation>
    <scope>NUCLEOTIDE SEQUENCE [LARGE SCALE GENOMIC DNA]</scope>
    <source>
        <strain evidence="2 3">DJM-731 SS1</strain>
    </source>
</reference>
<dbReference type="AlphaFoldDB" id="M5GGG3"/>
<dbReference type="GeneID" id="63682903"/>
<evidence type="ECO:0000313" key="2">
    <source>
        <dbReference type="EMBL" id="EJU05438.1"/>
    </source>
</evidence>
<protein>
    <submittedName>
        <fullName evidence="2">Uncharacterized protein</fullName>
    </submittedName>
</protein>
<keyword evidence="3" id="KW-1185">Reference proteome</keyword>
<dbReference type="RefSeq" id="XP_040632332.1">
    <property type="nucleotide sequence ID" value="XM_040767841.1"/>
</dbReference>
<proteinExistence type="predicted"/>
<name>M5GGG3_DACPD</name>
<sequence>MEDLWPSISATAVADHKQKQFHNFLANAKAKKRPPLFSSYHHHPPSHKWYITFDLTFSPSIMLFEHMSGVLPAPAPSGATASAEVEVCEDVVSLPLPSPRTVSPMAVSPAAPIPPSLPMAVIPAGVDSTLTILLQTTKSIQGGALVPSSSVVHTDDNPFGASAPLPAVGPMDDTPTALVVLSNNLPPSDAIPLNSTDHTAIVLSNNPPFSHTGWGKPSGTLLVGWGTSSGRDSSAGWVDPADPPK</sequence>
<evidence type="ECO:0000256" key="1">
    <source>
        <dbReference type="SAM" id="MobiDB-lite"/>
    </source>
</evidence>
<gene>
    <name evidence="2" type="ORF">DACRYDRAFT_103923</name>
</gene>
<dbReference type="EMBL" id="JH795856">
    <property type="protein sequence ID" value="EJU05438.1"/>
    <property type="molecule type" value="Genomic_DNA"/>
</dbReference>
<dbReference type="HOGENOM" id="CLU_1133554_0_0_1"/>
<organism evidence="2 3">
    <name type="scientific">Dacryopinax primogenitus (strain DJM 731)</name>
    <name type="common">Brown rot fungus</name>
    <dbReference type="NCBI Taxonomy" id="1858805"/>
    <lineage>
        <taxon>Eukaryota</taxon>
        <taxon>Fungi</taxon>
        <taxon>Dikarya</taxon>
        <taxon>Basidiomycota</taxon>
        <taxon>Agaricomycotina</taxon>
        <taxon>Dacrymycetes</taxon>
        <taxon>Dacrymycetales</taxon>
        <taxon>Dacrymycetaceae</taxon>
        <taxon>Dacryopinax</taxon>
    </lineage>
</organism>
<accession>M5GGG3</accession>
<feature type="region of interest" description="Disordered" evidence="1">
    <location>
        <begin position="226"/>
        <end position="245"/>
    </location>
</feature>